<gene>
    <name evidence="5" type="ORF">M6B38_372230</name>
</gene>
<evidence type="ECO:0000313" key="5">
    <source>
        <dbReference type="EMBL" id="KAJ6826187.1"/>
    </source>
</evidence>
<feature type="domain" description="RRM" evidence="4">
    <location>
        <begin position="134"/>
        <end position="206"/>
    </location>
</feature>
<proteinExistence type="predicted"/>
<dbReference type="Pfam" id="PF00076">
    <property type="entry name" value="RRM_1"/>
    <property type="match status" value="2"/>
</dbReference>
<organism evidence="5 6">
    <name type="scientific">Iris pallida</name>
    <name type="common">Sweet iris</name>
    <dbReference type="NCBI Taxonomy" id="29817"/>
    <lineage>
        <taxon>Eukaryota</taxon>
        <taxon>Viridiplantae</taxon>
        <taxon>Streptophyta</taxon>
        <taxon>Embryophyta</taxon>
        <taxon>Tracheophyta</taxon>
        <taxon>Spermatophyta</taxon>
        <taxon>Magnoliopsida</taxon>
        <taxon>Liliopsida</taxon>
        <taxon>Asparagales</taxon>
        <taxon>Iridaceae</taxon>
        <taxon>Iridoideae</taxon>
        <taxon>Irideae</taxon>
        <taxon>Iris</taxon>
    </lineage>
</organism>
<accession>A0AAX6GCS5</accession>
<reference evidence="5" key="1">
    <citation type="journal article" date="2023" name="GigaByte">
        <title>Genome assembly of the bearded iris, Iris pallida Lam.</title>
        <authorList>
            <person name="Bruccoleri R.E."/>
            <person name="Oakeley E.J."/>
            <person name="Faust A.M.E."/>
            <person name="Altorfer M."/>
            <person name="Dessus-Babus S."/>
            <person name="Burckhardt D."/>
            <person name="Oertli M."/>
            <person name="Naumann U."/>
            <person name="Petersen F."/>
            <person name="Wong J."/>
        </authorList>
    </citation>
    <scope>NUCLEOTIDE SEQUENCE</scope>
    <source>
        <strain evidence="5">GSM-AAB239-AS_SAM_17_03QT</strain>
    </source>
</reference>
<dbReference type="InterPro" id="IPR035979">
    <property type="entry name" value="RBD_domain_sf"/>
</dbReference>
<dbReference type="SUPFAM" id="SSF54928">
    <property type="entry name" value="RNA-binding domain, RBD"/>
    <property type="match status" value="2"/>
</dbReference>
<dbReference type="PROSITE" id="PS50102">
    <property type="entry name" value="RRM"/>
    <property type="match status" value="2"/>
</dbReference>
<keyword evidence="2 3" id="KW-0694">RNA-binding</keyword>
<dbReference type="AlphaFoldDB" id="A0AAX6GCS5"/>
<dbReference type="SMART" id="SM00360">
    <property type="entry name" value="RRM"/>
    <property type="match status" value="2"/>
</dbReference>
<dbReference type="PANTHER" id="PTHR24012">
    <property type="entry name" value="RNA BINDING PROTEIN"/>
    <property type="match status" value="1"/>
</dbReference>
<evidence type="ECO:0000256" key="1">
    <source>
        <dbReference type="ARBA" id="ARBA00022737"/>
    </source>
</evidence>
<keyword evidence="1" id="KW-0677">Repeat</keyword>
<reference evidence="5" key="2">
    <citation type="submission" date="2023-04" db="EMBL/GenBank/DDBJ databases">
        <authorList>
            <person name="Bruccoleri R.E."/>
            <person name="Oakeley E.J."/>
            <person name="Faust A.-M."/>
            <person name="Dessus-Babus S."/>
            <person name="Altorfer M."/>
            <person name="Burckhardt D."/>
            <person name="Oertli M."/>
            <person name="Naumann U."/>
            <person name="Petersen F."/>
            <person name="Wong J."/>
        </authorList>
    </citation>
    <scope>NUCLEOTIDE SEQUENCE</scope>
    <source>
        <strain evidence="5">GSM-AAB239-AS_SAM_17_03QT</strain>
        <tissue evidence="5">Leaf</tissue>
    </source>
</reference>
<dbReference type="Gene3D" id="3.30.70.330">
    <property type="match status" value="2"/>
</dbReference>
<dbReference type="EMBL" id="JANAVB010021000">
    <property type="protein sequence ID" value="KAJ6826187.1"/>
    <property type="molecule type" value="Genomic_DNA"/>
</dbReference>
<protein>
    <submittedName>
        <fullName evidence="5">Polyadenylate-binding protein 2-like</fullName>
    </submittedName>
</protein>
<evidence type="ECO:0000313" key="6">
    <source>
        <dbReference type="Proteomes" id="UP001140949"/>
    </source>
</evidence>
<evidence type="ECO:0000256" key="2">
    <source>
        <dbReference type="ARBA" id="ARBA00022884"/>
    </source>
</evidence>
<sequence length="206" mass="23246">MLLNGKQVFIGPFLRKQERDNSANKSIFSNVFVKNLSETITKENLEENFGEYGDITSAVVMREGDRKSKCFGFVNFVKPEDVARAVEELNGKKIDDMQGVVCWKSTEKKSEREVELKGRFDQSAKDVADKFQGVNLYIKSLDDVIGDDKLRELFGDDKLRELFSEFGTMTSCKVIRDSNGISRGFGFVSFSAPEDASHAPRKKMGK</sequence>
<keyword evidence="6" id="KW-1185">Reference proteome</keyword>
<feature type="domain" description="RRM" evidence="4">
    <location>
        <begin position="29"/>
        <end position="99"/>
    </location>
</feature>
<dbReference type="InterPro" id="IPR012677">
    <property type="entry name" value="Nucleotide-bd_a/b_plait_sf"/>
</dbReference>
<comment type="caution">
    <text evidence="5">The sequence shown here is derived from an EMBL/GenBank/DDBJ whole genome shotgun (WGS) entry which is preliminary data.</text>
</comment>
<name>A0AAX6GCS5_IRIPA</name>
<dbReference type="InterPro" id="IPR000504">
    <property type="entry name" value="RRM_dom"/>
</dbReference>
<dbReference type="GO" id="GO:0003723">
    <property type="term" value="F:RNA binding"/>
    <property type="evidence" value="ECO:0007669"/>
    <property type="project" value="UniProtKB-UniRule"/>
</dbReference>
<evidence type="ECO:0000259" key="4">
    <source>
        <dbReference type="PROSITE" id="PS50102"/>
    </source>
</evidence>
<dbReference type="Proteomes" id="UP001140949">
    <property type="component" value="Unassembled WGS sequence"/>
</dbReference>
<evidence type="ECO:0000256" key="3">
    <source>
        <dbReference type="PROSITE-ProRule" id="PRU00176"/>
    </source>
</evidence>